<reference evidence="1" key="1">
    <citation type="submission" date="2019-11" db="EMBL/GenBank/DDBJ databases">
        <title>Nori genome reveals adaptations in red seaweeds to the harsh intertidal environment.</title>
        <authorList>
            <person name="Wang D."/>
            <person name="Mao Y."/>
        </authorList>
    </citation>
    <scope>NUCLEOTIDE SEQUENCE</scope>
    <source>
        <tissue evidence="1">Gametophyte</tissue>
    </source>
</reference>
<keyword evidence="2" id="KW-1185">Reference proteome</keyword>
<accession>A0ACC3BLE7</accession>
<evidence type="ECO:0000313" key="2">
    <source>
        <dbReference type="Proteomes" id="UP000798662"/>
    </source>
</evidence>
<dbReference type="Proteomes" id="UP000798662">
    <property type="component" value="Chromosome 1"/>
</dbReference>
<gene>
    <name evidence="1" type="ORF">I4F81_001338</name>
</gene>
<proteinExistence type="predicted"/>
<name>A0ACC3BLE7_PYRYE</name>
<evidence type="ECO:0000313" key="1">
    <source>
        <dbReference type="EMBL" id="KAK1858737.1"/>
    </source>
</evidence>
<dbReference type="EMBL" id="CM020618">
    <property type="protein sequence ID" value="KAK1858737.1"/>
    <property type="molecule type" value="Genomic_DNA"/>
</dbReference>
<comment type="caution">
    <text evidence="1">The sequence shown here is derived from an EMBL/GenBank/DDBJ whole genome shotgun (WGS) entry which is preliminary data.</text>
</comment>
<sequence length="1534" mass="146548">MLRSALARSRAAVAPRPAPPRRGAAAAAGGAPPGTGAPPPPPKVVLEPPVTAAPAPPATGATMPMPGAAAAAATAAVGASGGLGAPALAAATAARAAGGGDGKKPSAAPYWAMIVVAPVAVVAMRMHADADFRAQVERTVPGATASLARLTGAVYAPAAATPSAADSAAERVAAAAQGKGGSTMPDTYEPLPALLGRIGGGAGGQSPAAEGDGRVSVSGSGSPPSEGGGGGGGGAGDRPSAAALSALASSATVGVAAAADAGVPVHGGDELVSGSGAVRPVGVVGGALSVSADSPSTAAVNGFDGPASGGRAGDLGAGRGGREAPLGSSSPDMAAAASVAAAAVADSLETMPGGIGSENASSALGQPTLSPTITSPEAVSDGSAVPAAAANVAEVAARSGSSSAGTANGDGSKSGRFGWILKRFGGGGGVAAPPPRDDSASAVLSDGLIPPRPLPARAPPASAAAPPTTRHALEVGSVALPGTPPPGDAVSPAGSDNGDVASAVPRASPAVPAAAVPSEEPLAADLRSSDSLAATARVHPWPAPTDNPLGSTDVASKSPGPSSSREAVDMNHDSPAAEASTIVQRSLRVVGEDLPRSLPARTRSSGGPFGSMIGGNVGSDGLSRHALEVGTLALPARSPPGLRDSLKASSGTFATATGTHALPTGPPAANDEHPFPAPFGSRPTSTDDAGDGPVFPTVAPAAPGPTQDVRALEGLAATARVHPWPAPFGTRPTSTDDAGDGPVFPATPAPDGSPHLTVAGAAAAARAAAAAMSDPQLAGTPQPAAAGSRPTSLDDAGDGPVVPGYFPDRSPASDSQAVRAAARSARAGSRPTSEDDAGDGPVIPLYYPDAVAAVAGDWGGRRVGRSVAAVVDADCLGGLIPPRWSAVSTAPLPSLAWTADPTAHGLDVGTVALPRPADAVLPGTHSDMKALADWWASLDVPPMFSRDPDTSGAGEGPTVSADSLGGLLPRRWDAAPASGLPAFVRDTNAERHALEVGSVALPRPEDAVHPPPPPPLPVRAGAGSRVKSAEDVGDGPEVPVYRGTPRLPEEPQVSAGAGTRRVADGATERGDGPAHATAAAAAPAATAAPTEATESGAADQPLAASLLTNALAAQVAARANAEAEAAALAAHMDEVVTAAVAARVEELRTAAAAAADGVVKEATIAAEKATASAVRGIADGAAAAVAATRQAAAASVTSATAAADEAVAAADAAAARAADEAAAALAAVRADVAAATAAEAAAREDAIAAGSAAAVAAARSDVARQLLRRRTAEATARLEALADAAAAVRWVETVIDGAAKVVASREAAVDALVASSALDAAAAAGGSVPAVGTASAAGATDVTAAPAATADAAGGLLAAVREQLPATGVALSTSDNLRRRFDASVVPAATAAALVAAASSPRLAMPAASPTATADGGGADATADATATAAAAASAPVAAPPGLWAHMVAAAAARLKPAGGSVGGGTPAEAALRAAAAALANDDLPSAVAAVRRLDGLPATLVADWLADAEAAAAVRQAAAVLRAEATVQQHASA</sequence>
<organism evidence="1 2">
    <name type="scientific">Pyropia yezoensis</name>
    <name type="common">Susabi-nori</name>
    <name type="synonym">Porphyra yezoensis</name>
    <dbReference type="NCBI Taxonomy" id="2788"/>
    <lineage>
        <taxon>Eukaryota</taxon>
        <taxon>Rhodophyta</taxon>
        <taxon>Bangiophyceae</taxon>
        <taxon>Bangiales</taxon>
        <taxon>Bangiaceae</taxon>
        <taxon>Pyropia</taxon>
    </lineage>
</organism>
<protein>
    <submittedName>
        <fullName evidence="1">Uncharacterized protein</fullName>
    </submittedName>
</protein>